<evidence type="ECO:0000256" key="4">
    <source>
        <dbReference type="SAM" id="MobiDB-lite"/>
    </source>
</evidence>
<dbReference type="Gene3D" id="3.40.50.10350">
    <property type="entry name" value="Glycerate kinase, domain 1"/>
    <property type="match status" value="1"/>
</dbReference>
<keyword evidence="2" id="KW-0808">Transferase</keyword>
<dbReference type="GO" id="GO:0008887">
    <property type="term" value="F:glycerate kinase activity"/>
    <property type="evidence" value="ECO:0007669"/>
    <property type="project" value="InterPro"/>
</dbReference>
<dbReference type="NCBIfam" id="TIGR00045">
    <property type="entry name" value="glycerate kinase"/>
    <property type="match status" value="1"/>
</dbReference>
<dbReference type="PANTHER" id="PTHR21599">
    <property type="entry name" value="GLYCERATE KINASE"/>
    <property type="match status" value="1"/>
</dbReference>
<dbReference type="InterPro" id="IPR036129">
    <property type="entry name" value="Glycerate_kinase_sf"/>
</dbReference>
<dbReference type="GO" id="GO:0031388">
    <property type="term" value="P:organic acid phosphorylation"/>
    <property type="evidence" value="ECO:0007669"/>
    <property type="project" value="InterPro"/>
</dbReference>
<dbReference type="InterPro" id="IPR018193">
    <property type="entry name" value="Glyc_kinase_flavodox-like_fold"/>
</dbReference>
<comment type="caution">
    <text evidence="5">The sequence shown here is derived from an EMBL/GenBank/DDBJ whole genome shotgun (WGS) entry which is preliminary data.</text>
</comment>
<protein>
    <submittedName>
        <fullName evidence="5">Glycerate kinase</fullName>
    </submittedName>
</protein>
<evidence type="ECO:0000313" key="5">
    <source>
        <dbReference type="EMBL" id="NMF26474.1"/>
    </source>
</evidence>
<dbReference type="PANTHER" id="PTHR21599:SF0">
    <property type="entry name" value="GLYCERATE KINASE"/>
    <property type="match status" value="1"/>
</dbReference>
<accession>A0A7X9Y154</accession>
<feature type="compositionally biased region" description="Low complexity" evidence="4">
    <location>
        <begin position="1"/>
        <end position="22"/>
    </location>
</feature>
<evidence type="ECO:0000256" key="2">
    <source>
        <dbReference type="ARBA" id="ARBA00022679"/>
    </source>
</evidence>
<keyword evidence="3 5" id="KW-0418">Kinase</keyword>
<dbReference type="InterPro" id="IPR018197">
    <property type="entry name" value="Glycerate_kinase_RE-like"/>
</dbReference>
<dbReference type="AlphaFoldDB" id="A0A7X9Y154"/>
<gene>
    <name evidence="5" type="ORF">HF885_08540</name>
</gene>
<comment type="similarity">
    <text evidence="1">Belongs to the glycerate kinase type-1 family.</text>
</comment>
<dbReference type="InterPro" id="IPR004381">
    <property type="entry name" value="Glycerate_kinase"/>
</dbReference>
<dbReference type="Proteomes" id="UP000565613">
    <property type="component" value="Unassembled WGS sequence"/>
</dbReference>
<dbReference type="SUPFAM" id="SSF110738">
    <property type="entry name" value="Glycerate kinase I"/>
    <property type="match status" value="1"/>
</dbReference>
<evidence type="ECO:0000256" key="1">
    <source>
        <dbReference type="ARBA" id="ARBA00006284"/>
    </source>
</evidence>
<dbReference type="Pfam" id="PF02595">
    <property type="entry name" value="Gly_kinase"/>
    <property type="match status" value="1"/>
</dbReference>
<proteinExistence type="inferred from homology"/>
<name>A0A7X9Y154_9ACTN</name>
<dbReference type="Gene3D" id="3.90.1510.10">
    <property type="entry name" value="Glycerate kinase, domain 2"/>
    <property type="match status" value="1"/>
</dbReference>
<feature type="region of interest" description="Disordered" evidence="4">
    <location>
        <begin position="1"/>
        <end position="30"/>
    </location>
</feature>
<reference evidence="5 6" key="1">
    <citation type="submission" date="2020-04" db="EMBL/GenBank/DDBJ databases">
        <authorList>
            <person name="Hitch T.C.A."/>
            <person name="Wylensek D."/>
            <person name="Clavel T."/>
        </authorList>
    </citation>
    <scope>NUCLEOTIDE SEQUENCE [LARGE SCALE GENOMIC DNA]</scope>
    <source>
        <strain evidence="5 6">105184</strain>
    </source>
</reference>
<evidence type="ECO:0000313" key="6">
    <source>
        <dbReference type="Proteomes" id="UP000565613"/>
    </source>
</evidence>
<sequence>MNSTSSRDVATSSRVTSRSRASPRFLVSSPSVSPCIAAPILPSPTDVRVTSRVYAHPHPSPPGALPWVGTRARRARGRTRSSAHRGGTVPRFLFASDSLKGTLSSAQTAELLAAAARRHFPGCRTRAVPMADGGEGTAQALALAQGGRMVRAAAHDALGRPIAASYALLPHGRAVIEMAAAAGLPLVAPAERDVEAASTAGVGELISDALDHGARDVTIALGGSATNDGGMGCMRALGFRLLGAGREELAGRGGDLALVRAIDRSHADARLGRTSFTVMCDVDNPLLGQSGATRTFAPQKGADAACVERLERGMANYCRVLRRTFGASFDVPGAGAAGGMGAGCLAFLGARAEPGIERVLSLVGFDRLLQDADLVVTGEGRLDAQTAHGKVVAGIAAACARAGVPCVAVVGSVEPGATPPTGVTAVFPTTSGPMTLDYALAHATELYAQTAERLFSALATGARLGASR</sequence>
<evidence type="ECO:0000256" key="3">
    <source>
        <dbReference type="ARBA" id="ARBA00022777"/>
    </source>
</evidence>
<dbReference type="EMBL" id="JABAGR010000008">
    <property type="protein sequence ID" value="NMF26474.1"/>
    <property type="molecule type" value="Genomic_DNA"/>
</dbReference>
<organism evidence="5 6">
    <name type="scientific">Parafannyhessea umbonata</name>
    <dbReference type="NCBI Taxonomy" id="604330"/>
    <lineage>
        <taxon>Bacteria</taxon>
        <taxon>Bacillati</taxon>
        <taxon>Actinomycetota</taxon>
        <taxon>Coriobacteriia</taxon>
        <taxon>Coriobacteriales</taxon>
        <taxon>Atopobiaceae</taxon>
        <taxon>Parafannyhessea</taxon>
    </lineage>
</organism>